<dbReference type="EMBL" id="GBRH01170428">
    <property type="protein sequence ID" value="JAE27468.1"/>
    <property type="molecule type" value="Transcribed_RNA"/>
</dbReference>
<proteinExistence type="predicted"/>
<protein>
    <submittedName>
        <fullName evidence="1">Uncharacterized protein</fullName>
    </submittedName>
</protein>
<organism evidence="1">
    <name type="scientific">Arundo donax</name>
    <name type="common">Giant reed</name>
    <name type="synonym">Donax arundinaceus</name>
    <dbReference type="NCBI Taxonomy" id="35708"/>
    <lineage>
        <taxon>Eukaryota</taxon>
        <taxon>Viridiplantae</taxon>
        <taxon>Streptophyta</taxon>
        <taxon>Embryophyta</taxon>
        <taxon>Tracheophyta</taxon>
        <taxon>Spermatophyta</taxon>
        <taxon>Magnoliopsida</taxon>
        <taxon>Liliopsida</taxon>
        <taxon>Poales</taxon>
        <taxon>Poaceae</taxon>
        <taxon>PACMAD clade</taxon>
        <taxon>Arundinoideae</taxon>
        <taxon>Arundineae</taxon>
        <taxon>Arundo</taxon>
    </lineage>
</organism>
<dbReference type="AlphaFoldDB" id="A0A0A9H3L9"/>
<reference evidence="1" key="1">
    <citation type="submission" date="2014-09" db="EMBL/GenBank/DDBJ databases">
        <authorList>
            <person name="Magalhaes I.L.F."/>
            <person name="Oliveira U."/>
            <person name="Santos F.R."/>
            <person name="Vidigal T.H.D.A."/>
            <person name="Brescovit A.D."/>
            <person name="Santos A.J."/>
        </authorList>
    </citation>
    <scope>NUCLEOTIDE SEQUENCE</scope>
    <source>
        <tissue evidence="1">Shoot tissue taken approximately 20 cm above the soil surface</tissue>
    </source>
</reference>
<reference evidence="1" key="2">
    <citation type="journal article" date="2015" name="Data Brief">
        <title>Shoot transcriptome of the giant reed, Arundo donax.</title>
        <authorList>
            <person name="Barrero R.A."/>
            <person name="Guerrero F.D."/>
            <person name="Moolhuijzen P."/>
            <person name="Goolsby J.A."/>
            <person name="Tidwell J."/>
            <person name="Bellgard S.E."/>
            <person name="Bellgard M.I."/>
        </authorList>
    </citation>
    <scope>NUCLEOTIDE SEQUENCE</scope>
    <source>
        <tissue evidence="1">Shoot tissue taken approximately 20 cm above the soil surface</tissue>
    </source>
</reference>
<accession>A0A0A9H3L9</accession>
<name>A0A0A9H3L9_ARUDO</name>
<sequence>MTFAQSDSRMVGSLIQSTTRFRPSRHALASASSTELQSQRTLHEVSKTLPYELRTTTPMLASLVCA</sequence>
<evidence type="ECO:0000313" key="1">
    <source>
        <dbReference type="EMBL" id="JAE27468.1"/>
    </source>
</evidence>